<keyword evidence="2 5" id="KW-0812">Transmembrane</keyword>
<feature type="transmembrane region" description="Helical" evidence="5">
    <location>
        <begin position="277"/>
        <end position="296"/>
    </location>
</feature>
<evidence type="ECO:0000256" key="5">
    <source>
        <dbReference type="SAM" id="Phobius"/>
    </source>
</evidence>
<feature type="domain" description="O-antigen ligase-related" evidence="6">
    <location>
        <begin position="225"/>
        <end position="374"/>
    </location>
</feature>
<accession>A0A0G9MMK8</accession>
<dbReference type="GO" id="GO:0016020">
    <property type="term" value="C:membrane"/>
    <property type="evidence" value="ECO:0007669"/>
    <property type="project" value="UniProtKB-SubCell"/>
</dbReference>
<feature type="transmembrane region" description="Helical" evidence="5">
    <location>
        <begin position="69"/>
        <end position="88"/>
    </location>
</feature>
<feature type="transmembrane region" description="Helical" evidence="5">
    <location>
        <begin position="364"/>
        <end position="386"/>
    </location>
</feature>
<comment type="caution">
    <text evidence="7">The sequence shown here is derived from an EMBL/GenBank/DDBJ whole genome shotgun (WGS) entry which is preliminary data.</text>
</comment>
<evidence type="ECO:0000259" key="6">
    <source>
        <dbReference type="Pfam" id="PF04932"/>
    </source>
</evidence>
<dbReference type="RefSeq" id="WP_047007194.1">
    <property type="nucleotide sequence ID" value="NZ_CP018097.1"/>
</dbReference>
<dbReference type="PANTHER" id="PTHR37422:SF13">
    <property type="entry name" value="LIPOPOLYSACCHARIDE BIOSYNTHESIS PROTEIN PA4999-RELATED"/>
    <property type="match status" value="1"/>
</dbReference>
<feature type="transmembrane region" description="Helical" evidence="5">
    <location>
        <begin position="148"/>
        <end position="170"/>
    </location>
</feature>
<reference evidence="7 8" key="1">
    <citation type="submission" date="2015-04" db="EMBL/GenBank/DDBJ databases">
        <title>The draft genome sequence of Erythrobacr gangjinensis K7-2.</title>
        <authorList>
            <person name="Zhuang L."/>
            <person name="Liu Y."/>
            <person name="Shao Z."/>
        </authorList>
    </citation>
    <scope>NUCLEOTIDE SEQUENCE [LARGE SCALE GENOMIC DNA]</scope>
    <source>
        <strain evidence="7 8">K7-2</strain>
    </source>
</reference>
<protein>
    <recommendedName>
        <fullName evidence="6">O-antigen ligase-related domain-containing protein</fullName>
    </recommendedName>
</protein>
<gene>
    <name evidence="7" type="ORF">AAW01_10215</name>
</gene>
<feature type="transmembrane region" description="Helical" evidence="5">
    <location>
        <begin position="44"/>
        <end position="62"/>
    </location>
</feature>
<dbReference type="PATRIC" id="fig|502682.8.peg.2087"/>
<keyword evidence="8" id="KW-1185">Reference proteome</keyword>
<dbReference type="STRING" id="502682.BMF35_a1050"/>
<evidence type="ECO:0000256" key="3">
    <source>
        <dbReference type="ARBA" id="ARBA00022989"/>
    </source>
</evidence>
<feature type="transmembrane region" description="Helical" evidence="5">
    <location>
        <begin position="217"/>
        <end position="235"/>
    </location>
</feature>
<feature type="transmembrane region" description="Helical" evidence="5">
    <location>
        <begin position="406"/>
        <end position="423"/>
    </location>
</feature>
<evidence type="ECO:0000256" key="2">
    <source>
        <dbReference type="ARBA" id="ARBA00022692"/>
    </source>
</evidence>
<feature type="transmembrane region" description="Helical" evidence="5">
    <location>
        <begin position="124"/>
        <end position="141"/>
    </location>
</feature>
<dbReference type="AlphaFoldDB" id="A0A0G9MMK8"/>
<sequence length="455" mass="48667">MTGRKSTRSAPGEVRTLDMAIFIILVLVVAALGGSSRFDMVQGPPLQLGAWIILGVLVATAARPLAAKPLLFLALAYCGWLALTLIPLPHGVWTMLPGREDIAQLEEALGLSFARPLSLDPQRTLNALGLMAIPLAGILAVSRLGERAVITVLTACVALAVLSATLAFIQQATGQLYLYAITNDGKPVGIFANTNHHAVFVVIGLAIAAWLFDTLKLWPKGFSGFAAVLLFLSALTSTSRGGFLCLLVALAFIAWLAPRRVLGEERRQRLGLTPRRLALVAAGGGAIAVALLLPLLSSVPAIDRIVGADPLQDRRFEILPHTLAMARDFLPFGVGIGAFEDVYYAYELPQNLRPEYVNMAHNDIAQLLAEGGIVMAGFVIAVIVLAIRRARARLGAEDANTQDSGFIGLATAILAILVVASAFDYPLRTAIHQLSATMLLTLLWMPPLPRPRHLR</sequence>
<dbReference type="PANTHER" id="PTHR37422">
    <property type="entry name" value="TEICHURONIC ACID BIOSYNTHESIS PROTEIN TUAE"/>
    <property type="match status" value="1"/>
</dbReference>
<comment type="subcellular location">
    <subcellularLocation>
        <location evidence="1">Membrane</location>
        <topology evidence="1">Multi-pass membrane protein</topology>
    </subcellularLocation>
</comment>
<evidence type="ECO:0000256" key="4">
    <source>
        <dbReference type="ARBA" id="ARBA00023136"/>
    </source>
</evidence>
<evidence type="ECO:0000313" key="7">
    <source>
        <dbReference type="EMBL" id="KLE31844.1"/>
    </source>
</evidence>
<feature type="transmembrane region" description="Helical" evidence="5">
    <location>
        <begin position="190"/>
        <end position="212"/>
    </location>
</feature>
<evidence type="ECO:0000256" key="1">
    <source>
        <dbReference type="ARBA" id="ARBA00004141"/>
    </source>
</evidence>
<name>A0A0G9MMK8_9SPHN</name>
<dbReference type="EMBL" id="LBHC01000002">
    <property type="protein sequence ID" value="KLE31844.1"/>
    <property type="molecule type" value="Genomic_DNA"/>
</dbReference>
<evidence type="ECO:0000313" key="8">
    <source>
        <dbReference type="Proteomes" id="UP000053070"/>
    </source>
</evidence>
<dbReference type="Proteomes" id="UP000053070">
    <property type="component" value="Unassembled WGS sequence"/>
</dbReference>
<keyword evidence="3 5" id="KW-1133">Transmembrane helix</keyword>
<dbReference type="InterPro" id="IPR051533">
    <property type="entry name" value="WaaL-like"/>
</dbReference>
<feature type="transmembrane region" description="Helical" evidence="5">
    <location>
        <begin position="241"/>
        <end position="257"/>
    </location>
</feature>
<organism evidence="7 8">
    <name type="scientific">Aurantiacibacter gangjinensis</name>
    <dbReference type="NCBI Taxonomy" id="502682"/>
    <lineage>
        <taxon>Bacteria</taxon>
        <taxon>Pseudomonadati</taxon>
        <taxon>Pseudomonadota</taxon>
        <taxon>Alphaproteobacteria</taxon>
        <taxon>Sphingomonadales</taxon>
        <taxon>Erythrobacteraceae</taxon>
        <taxon>Aurantiacibacter</taxon>
    </lineage>
</organism>
<dbReference type="InterPro" id="IPR007016">
    <property type="entry name" value="O-antigen_ligase-rel_domated"/>
</dbReference>
<dbReference type="Pfam" id="PF04932">
    <property type="entry name" value="Wzy_C"/>
    <property type="match status" value="1"/>
</dbReference>
<dbReference type="OrthoDB" id="7628239at2"/>
<feature type="transmembrane region" description="Helical" evidence="5">
    <location>
        <begin position="20"/>
        <end position="38"/>
    </location>
</feature>
<keyword evidence="4 5" id="KW-0472">Membrane</keyword>
<proteinExistence type="predicted"/>